<dbReference type="SUPFAM" id="SSF56925">
    <property type="entry name" value="OMPA-like"/>
    <property type="match status" value="1"/>
</dbReference>
<proteinExistence type="predicted"/>
<sequence length="170" mass="18970">MRLLVALGFILMASSANAKIRPGFMTDFSVGRSQYTGESELDVAFSAQLAYQINANLAIEGQFVGLGLVTPIFAGWFEEKVKYTPESYYGISLVGNLPLNERFDLYAKLGVGRTLFSSSQKKYADYSETDTNFGAGTRMRLGKNWSMKFEGQYFNKAKVTTWLLGVGYHF</sequence>
<keyword evidence="6" id="KW-1185">Reference proteome</keyword>
<keyword evidence="2 3" id="KW-0732">Signal</keyword>
<name>A0ABX0KT84_9NEIS</name>
<dbReference type="Proteomes" id="UP000712570">
    <property type="component" value="Unassembled WGS sequence"/>
</dbReference>
<evidence type="ECO:0000313" key="6">
    <source>
        <dbReference type="Proteomes" id="UP000712570"/>
    </source>
</evidence>
<evidence type="ECO:0000256" key="2">
    <source>
        <dbReference type="ARBA" id="ARBA00022729"/>
    </source>
</evidence>
<dbReference type="PRINTS" id="PR00316">
    <property type="entry name" value="ENTEROVIROMP"/>
</dbReference>
<comment type="subcellular location">
    <subcellularLocation>
        <location evidence="1">Cell outer membrane</location>
    </subcellularLocation>
</comment>
<dbReference type="InterPro" id="IPR000758">
    <property type="entry name" value="Enterovir_OMP"/>
</dbReference>
<reference evidence="5 6" key="1">
    <citation type="submission" date="2020-03" db="EMBL/GenBank/DDBJ databases">
        <title>Draft genome sequence of environmentally isolated violet-colored cultures.</title>
        <authorList>
            <person name="Wilson H.S."/>
        </authorList>
    </citation>
    <scope>NUCLEOTIDE SEQUENCE [LARGE SCALE GENOMIC DNA]</scope>
    <source>
        <strain evidence="5 6">HSC-16F04</strain>
    </source>
</reference>
<dbReference type="RefSeq" id="WP_166822480.1">
    <property type="nucleotide sequence ID" value="NZ_JAAOLX010000002.1"/>
</dbReference>
<feature type="chain" id="PRO_5045853613" evidence="3">
    <location>
        <begin position="19"/>
        <end position="170"/>
    </location>
</feature>
<accession>A0ABX0KT84</accession>
<organism evidence="5 6">
    <name type="scientific">Iodobacter violaceini</name>
    <dbReference type="NCBI Taxonomy" id="3044271"/>
    <lineage>
        <taxon>Bacteria</taxon>
        <taxon>Pseudomonadati</taxon>
        <taxon>Pseudomonadota</taxon>
        <taxon>Betaproteobacteria</taxon>
        <taxon>Neisseriales</taxon>
        <taxon>Chitinibacteraceae</taxon>
        <taxon>Iodobacter</taxon>
    </lineage>
</organism>
<dbReference type="Gene3D" id="2.40.160.20">
    <property type="match status" value="1"/>
</dbReference>
<gene>
    <name evidence="5" type="ORF">HA050_04180</name>
</gene>
<feature type="domain" description="Outer membrane protein beta-barrel" evidence="4">
    <location>
        <begin position="5"/>
        <end position="170"/>
    </location>
</feature>
<dbReference type="InterPro" id="IPR027385">
    <property type="entry name" value="Beta-barrel_OMP"/>
</dbReference>
<protein>
    <submittedName>
        <fullName evidence="5">Porin family protein</fullName>
    </submittedName>
</protein>
<dbReference type="Pfam" id="PF13505">
    <property type="entry name" value="OMP_b-brl"/>
    <property type="match status" value="1"/>
</dbReference>
<comment type="caution">
    <text evidence="5">The sequence shown here is derived from an EMBL/GenBank/DDBJ whole genome shotgun (WGS) entry which is preliminary data.</text>
</comment>
<evidence type="ECO:0000256" key="1">
    <source>
        <dbReference type="ARBA" id="ARBA00004442"/>
    </source>
</evidence>
<evidence type="ECO:0000313" key="5">
    <source>
        <dbReference type="EMBL" id="NHQ85309.1"/>
    </source>
</evidence>
<feature type="signal peptide" evidence="3">
    <location>
        <begin position="1"/>
        <end position="18"/>
    </location>
</feature>
<dbReference type="InterPro" id="IPR011250">
    <property type="entry name" value="OMP/PagP_B-barrel"/>
</dbReference>
<dbReference type="EMBL" id="JAAOLX010000002">
    <property type="protein sequence ID" value="NHQ85309.1"/>
    <property type="molecule type" value="Genomic_DNA"/>
</dbReference>
<evidence type="ECO:0000259" key="4">
    <source>
        <dbReference type="Pfam" id="PF13505"/>
    </source>
</evidence>
<evidence type="ECO:0000256" key="3">
    <source>
        <dbReference type="SAM" id="SignalP"/>
    </source>
</evidence>